<gene>
    <name evidence="1" type="ORF">FHR83_002437</name>
</gene>
<dbReference type="Proteomes" id="UP000590749">
    <property type="component" value="Unassembled WGS sequence"/>
</dbReference>
<evidence type="ECO:0000313" key="2">
    <source>
        <dbReference type="Proteomes" id="UP000590749"/>
    </source>
</evidence>
<evidence type="ECO:0000313" key="1">
    <source>
        <dbReference type="EMBL" id="MBB3094774.1"/>
    </source>
</evidence>
<sequence length="67" mass="7049">MGIDRSECWDDLVDESGPRSAVSFARGVAVLALEADAQVAYLKKLGAAPSADEPALEFDDGLRLAPT</sequence>
<accession>A0A7W5AEZ5</accession>
<keyword evidence="2" id="KW-1185">Reference proteome</keyword>
<dbReference type="EMBL" id="JACHXF010000004">
    <property type="protein sequence ID" value="MBB3094774.1"/>
    <property type="molecule type" value="Genomic_DNA"/>
</dbReference>
<protein>
    <submittedName>
        <fullName evidence="1">Uncharacterized protein</fullName>
    </submittedName>
</protein>
<reference evidence="1 2" key="1">
    <citation type="submission" date="2020-08" db="EMBL/GenBank/DDBJ databases">
        <title>Genomic Encyclopedia of Type Strains, Phase III (KMG-III): the genomes of soil and plant-associated and newly described type strains.</title>
        <authorList>
            <person name="Whitman W."/>
        </authorList>
    </citation>
    <scope>NUCLEOTIDE SEQUENCE [LARGE SCALE GENOMIC DNA]</scope>
    <source>
        <strain evidence="1 2">CECT 3287</strain>
    </source>
</reference>
<comment type="caution">
    <text evidence="1">The sequence shown here is derived from an EMBL/GenBank/DDBJ whole genome shotgun (WGS) entry which is preliminary data.</text>
</comment>
<dbReference type="AlphaFoldDB" id="A0A7W5AEZ5"/>
<dbReference type="RefSeq" id="WP_183219045.1">
    <property type="nucleotide sequence ID" value="NZ_BMPW01000003.1"/>
</dbReference>
<organism evidence="1 2">
    <name type="scientific">Actinoplanes campanulatus</name>
    <dbReference type="NCBI Taxonomy" id="113559"/>
    <lineage>
        <taxon>Bacteria</taxon>
        <taxon>Bacillati</taxon>
        <taxon>Actinomycetota</taxon>
        <taxon>Actinomycetes</taxon>
        <taxon>Micromonosporales</taxon>
        <taxon>Micromonosporaceae</taxon>
        <taxon>Actinoplanes</taxon>
    </lineage>
</organism>
<name>A0A7W5AEZ5_9ACTN</name>
<proteinExistence type="predicted"/>